<evidence type="ECO:0000313" key="2">
    <source>
        <dbReference type="EMBL" id="GJN55040.1"/>
    </source>
</evidence>
<proteinExistence type="predicted"/>
<evidence type="ECO:0000313" key="3">
    <source>
        <dbReference type="Proteomes" id="UP000509383"/>
    </source>
</evidence>
<name>A0A6J4ECV4_9PSED</name>
<keyword evidence="4" id="KW-1185">Reference proteome</keyword>
<dbReference type="EMBL" id="AP023189">
    <property type="protein sequence ID" value="BCG27106.1"/>
    <property type="molecule type" value="Genomic_DNA"/>
</dbReference>
<evidence type="ECO:0000313" key="1">
    <source>
        <dbReference type="EMBL" id="BCG27106.1"/>
    </source>
</evidence>
<dbReference type="AlphaFoldDB" id="A0A6J4ECV4"/>
<dbReference type="Proteomes" id="UP001054892">
    <property type="component" value="Unassembled WGS sequence"/>
</dbReference>
<gene>
    <name evidence="1" type="ORF">TUM18999_52970</name>
    <name evidence="2" type="ORF">TUM20286_47920</name>
</gene>
<sequence length="76" mass="8335">MTDDVIRQTALTHLTKSHTPPDSLPQPIRAVWRGSPRISGGSLTSPRPAHKKSPITTLSTKVVGQEIDMRTVRLLP</sequence>
<reference evidence="1 3" key="1">
    <citation type="submission" date="2020-05" db="EMBL/GenBank/DDBJ databases">
        <title>Characterization of novel class B3 metallo-beta-lactamase from novel Pseudomonas species.</title>
        <authorList>
            <person name="Yamada K."/>
            <person name="Aoki K."/>
            <person name="Ishii Y."/>
        </authorList>
    </citation>
    <scope>NUCLEOTIDE SEQUENCE [LARGE SCALE GENOMIC DNA]</scope>
    <source>
        <strain evidence="1 3">TUM18999</strain>
        <strain evidence="2 4">TUM20286</strain>
    </source>
</reference>
<dbReference type="EMBL" id="BQKM01000015">
    <property type="protein sequence ID" value="GJN55040.1"/>
    <property type="molecule type" value="Genomic_DNA"/>
</dbReference>
<protein>
    <submittedName>
        <fullName evidence="1">Uncharacterized protein</fullName>
    </submittedName>
</protein>
<dbReference type="Proteomes" id="UP000509383">
    <property type="component" value="Chromosome"/>
</dbReference>
<accession>A0A6J4ECV4</accession>
<evidence type="ECO:0000313" key="4">
    <source>
        <dbReference type="Proteomes" id="UP001054892"/>
    </source>
</evidence>
<dbReference type="KEGG" id="ptw:TUM18999_52970"/>
<organism evidence="1 3">
    <name type="scientific">Pseudomonas tohonis</name>
    <dbReference type="NCBI Taxonomy" id="2725477"/>
    <lineage>
        <taxon>Bacteria</taxon>
        <taxon>Pseudomonadati</taxon>
        <taxon>Pseudomonadota</taxon>
        <taxon>Gammaproteobacteria</taxon>
        <taxon>Pseudomonadales</taxon>
        <taxon>Pseudomonadaceae</taxon>
        <taxon>Pseudomonas</taxon>
    </lineage>
</organism>